<dbReference type="InterPro" id="IPR046150">
    <property type="entry name" value="DUF6152"/>
</dbReference>
<organism evidence="1">
    <name type="scientific">marine metagenome</name>
    <dbReference type="NCBI Taxonomy" id="408172"/>
    <lineage>
        <taxon>unclassified sequences</taxon>
        <taxon>metagenomes</taxon>
        <taxon>ecological metagenomes</taxon>
    </lineage>
</organism>
<gene>
    <name evidence="1" type="ORF">METZ01_LOCUS121626</name>
</gene>
<name>A0A381XWB2_9ZZZZ</name>
<dbReference type="EMBL" id="UINC01016536">
    <property type="protein sequence ID" value="SVA68772.1"/>
    <property type="molecule type" value="Genomic_DNA"/>
</dbReference>
<proteinExistence type="predicted"/>
<reference evidence="1" key="1">
    <citation type="submission" date="2018-05" db="EMBL/GenBank/DDBJ databases">
        <authorList>
            <person name="Lanie J.A."/>
            <person name="Ng W.-L."/>
            <person name="Kazmierczak K.M."/>
            <person name="Andrzejewski T.M."/>
            <person name="Davidsen T.M."/>
            <person name="Wayne K.J."/>
            <person name="Tettelin H."/>
            <person name="Glass J.I."/>
            <person name="Rusch D."/>
            <person name="Podicherti R."/>
            <person name="Tsui H.-C.T."/>
            <person name="Winkler M.E."/>
        </authorList>
    </citation>
    <scope>NUCLEOTIDE SEQUENCE</scope>
</reference>
<protein>
    <submittedName>
        <fullName evidence="1">Uncharacterized protein</fullName>
    </submittedName>
</protein>
<dbReference type="AlphaFoldDB" id="A0A381XWB2"/>
<evidence type="ECO:0000313" key="1">
    <source>
        <dbReference type="EMBL" id="SVA68772.1"/>
    </source>
</evidence>
<dbReference type="Pfam" id="PF19649">
    <property type="entry name" value="DUF6152"/>
    <property type="match status" value="1"/>
</dbReference>
<sequence>MRTSSTLLASVVFGLSAVSADGHHSAAPIFDTDKLVVVEGVVTEVWFENPHSRYYIQVTGQDGERVLWEAETMNANWFLRRGWDETTVQTGDQVTLNGYLARNGSNVFLLRHLTRADETLYRWTRLDGANIALDQVVVGDEVSYEIIAHHELPEEERCIIVFDECTN</sequence>
<accession>A0A381XWB2</accession>